<keyword evidence="1" id="KW-0808">Transferase</keyword>
<gene>
    <name evidence="1" type="ORF">F0A17_01340</name>
</gene>
<proteinExistence type="predicted"/>
<dbReference type="SUPFAM" id="SSF143631">
    <property type="entry name" value="ApbE-like"/>
    <property type="match status" value="1"/>
</dbReference>
<dbReference type="Proteomes" id="UP000486760">
    <property type="component" value="Unassembled WGS sequence"/>
</dbReference>
<keyword evidence="2" id="KW-1185">Reference proteome</keyword>
<dbReference type="RefSeq" id="WP_149326539.1">
    <property type="nucleotide sequence ID" value="NZ_VTPY01000001.1"/>
</dbReference>
<dbReference type="AlphaFoldDB" id="A0A7V7KHI5"/>
<comment type="caution">
    <text evidence="1">The sequence shown here is derived from an EMBL/GenBank/DDBJ whole genome shotgun (WGS) entry which is preliminary data.</text>
</comment>
<dbReference type="EMBL" id="VTPY01000001">
    <property type="protein sequence ID" value="KAA0014327.1"/>
    <property type="molecule type" value="Genomic_DNA"/>
</dbReference>
<dbReference type="InterPro" id="IPR003374">
    <property type="entry name" value="ApbE-like_sf"/>
</dbReference>
<dbReference type="GO" id="GO:0016740">
    <property type="term" value="F:transferase activity"/>
    <property type="evidence" value="ECO:0007669"/>
    <property type="project" value="UniProtKB-KW"/>
</dbReference>
<reference evidence="1 2" key="1">
    <citation type="submission" date="2019-08" db="EMBL/GenBank/DDBJ databases">
        <title>Bioinformatics analysis of the strain L3 and L5.</title>
        <authorList>
            <person name="Li X."/>
        </authorList>
    </citation>
    <scope>NUCLEOTIDE SEQUENCE [LARGE SCALE GENOMIC DNA]</scope>
    <source>
        <strain evidence="1 2">L5</strain>
    </source>
</reference>
<sequence>MIPLAPGRFSGLTRIGSALFMFVVVLPMALSACRHPFGEHHLQGAALGTGYHITLYADLDDASLLALETGIQGELERLQRKRGLYVRALNAAFARVGMPAPAVLLGEMDRVVHALAVDRVTEWLDAHEEIAALVEMGGVMRAAGAPPDGGWRLSLERAGLPKRVEERYLYLHDAALVHRFTELEASPLISLPTPLGVSVVADTASEAMRQANRMMLARPDDAMAYAERTDRAARLVVKTPQGIVIHQTAALEPWFEK</sequence>
<evidence type="ECO:0000313" key="2">
    <source>
        <dbReference type="Proteomes" id="UP000486760"/>
    </source>
</evidence>
<protein>
    <submittedName>
        <fullName evidence="1">FAD:protein FMN transferase</fullName>
    </submittedName>
</protein>
<accession>A0A7V7KHI5</accession>
<evidence type="ECO:0000313" key="1">
    <source>
        <dbReference type="EMBL" id="KAA0014327.1"/>
    </source>
</evidence>
<name>A0A7V7KHI5_9GAMM</name>
<dbReference type="Gene3D" id="3.10.520.10">
    <property type="entry name" value="ApbE-like domains"/>
    <property type="match status" value="1"/>
</dbReference>
<organism evidence="1 2">
    <name type="scientific">Billgrantia pellis</name>
    <dbReference type="NCBI Taxonomy" id="2606936"/>
    <lineage>
        <taxon>Bacteria</taxon>
        <taxon>Pseudomonadati</taxon>
        <taxon>Pseudomonadota</taxon>
        <taxon>Gammaproteobacteria</taxon>
        <taxon>Oceanospirillales</taxon>
        <taxon>Halomonadaceae</taxon>
        <taxon>Billgrantia</taxon>
    </lineage>
</organism>